<dbReference type="Proteomes" id="UP000306402">
    <property type="component" value="Unassembled WGS sequence"/>
</dbReference>
<proteinExistence type="predicted"/>
<dbReference type="RefSeq" id="WP_138366248.1">
    <property type="nucleotide sequence ID" value="NZ_VCEJ01000004.1"/>
</dbReference>
<evidence type="ECO:0000313" key="2">
    <source>
        <dbReference type="Proteomes" id="UP000306402"/>
    </source>
</evidence>
<dbReference type="AlphaFoldDB" id="A0A5R9KX96"/>
<keyword evidence="2" id="KW-1185">Reference proteome</keyword>
<dbReference type="EMBL" id="VCEJ01000004">
    <property type="protein sequence ID" value="TLV00874.1"/>
    <property type="molecule type" value="Genomic_DNA"/>
</dbReference>
<organism evidence="1 2">
    <name type="scientific">Dyadobacter luticola</name>
    <dbReference type="NCBI Taxonomy" id="1979387"/>
    <lineage>
        <taxon>Bacteria</taxon>
        <taxon>Pseudomonadati</taxon>
        <taxon>Bacteroidota</taxon>
        <taxon>Cytophagia</taxon>
        <taxon>Cytophagales</taxon>
        <taxon>Spirosomataceae</taxon>
        <taxon>Dyadobacter</taxon>
    </lineage>
</organism>
<dbReference type="PROSITE" id="PS51257">
    <property type="entry name" value="PROKAR_LIPOPROTEIN"/>
    <property type="match status" value="1"/>
</dbReference>
<reference evidence="1 2" key="1">
    <citation type="submission" date="2019-05" db="EMBL/GenBank/DDBJ databases">
        <authorList>
            <person name="Qu J.-H."/>
        </authorList>
    </citation>
    <scope>NUCLEOTIDE SEQUENCE [LARGE SCALE GENOMIC DNA]</scope>
    <source>
        <strain evidence="1 2">T17</strain>
    </source>
</reference>
<evidence type="ECO:0000313" key="1">
    <source>
        <dbReference type="EMBL" id="TLV00874.1"/>
    </source>
</evidence>
<sequence length="146" mass="16608">MKRANQLLIILGIACLAACVDKVDPEVKTFYIQPNGKDTLNNHALSIFYDLYSNTEKNRDYYEVISKADFIINYYPAGKLLTICYDNGSGWGEQYKNVDEAALRRIADLKIKLNDLTQYVSEDNVIDHTESFINIKSNGKPNGILY</sequence>
<accession>A0A5R9KX96</accession>
<gene>
    <name evidence="1" type="ORF">FEN17_15485</name>
</gene>
<name>A0A5R9KX96_9BACT</name>
<comment type="caution">
    <text evidence="1">The sequence shown here is derived from an EMBL/GenBank/DDBJ whole genome shotgun (WGS) entry which is preliminary data.</text>
</comment>
<protein>
    <submittedName>
        <fullName evidence="1">Uncharacterized protein</fullName>
    </submittedName>
</protein>
<dbReference type="OrthoDB" id="963593at2"/>